<dbReference type="PANTHER" id="PTHR31175:SF82">
    <property type="entry name" value="AUXIN-RESPONSIVE PROTEIN SAUR65"/>
    <property type="match status" value="1"/>
</dbReference>
<dbReference type="GeneID" id="111007948"/>
<organism evidence="2 3">
    <name type="scientific">Momordica charantia</name>
    <name type="common">Bitter gourd</name>
    <name type="synonym">Balsam pear</name>
    <dbReference type="NCBI Taxonomy" id="3673"/>
    <lineage>
        <taxon>Eukaryota</taxon>
        <taxon>Viridiplantae</taxon>
        <taxon>Streptophyta</taxon>
        <taxon>Embryophyta</taxon>
        <taxon>Tracheophyta</taxon>
        <taxon>Spermatophyta</taxon>
        <taxon>Magnoliopsida</taxon>
        <taxon>eudicotyledons</taxon>
        <taxon>Gunneridae</taxon>
        <taxon>Pentapetalae</taxon>
        <taxon>rosids</taxon>
        <taxon>fabids</taxon>
        <taxon>Cucurbitales</taxon>
        <taxon>Cucurbitaceae</taxon>
        <taxon>Momordiceae</taxon>
        <taxon>Momordica</taxon>
    </lineage>
</organism>
<dbReference type="Pfam" id="PF02519">
    <property type="entry name" value="Auxin_inducible"/>
    <property type="match status" value="1"/>
</dbReference>
<evidence type="ECO:0000256" key="1">
    <source>
        <dbReference type="ARBA" id="ARBA00006974"/>
    </source>
</evidence>
<dbReference type="RefSeq" id="XP_022136193.1">
    <property type="nucleotide sequence ID" value="XM_022280501.1"/>
</dbReference>
<evidence type="ECO:0000313" key="2">
    <source>
        <dbReference type="Proteomes" id="UP000504603"/>
    </source>
</evidence>
<reference evidence="3" key="1">
    <citation type="submission" date="2025-08" db="UniProtKB">
        <authorList>
            <consortium name="RefSeq"/>
        </authorList>
    </citation>
    <scope>IDENTIFICATION</scope>
    <source>
        <strain evidence="3">OHB3-1</strain>
    </source>
</reference>
<dbReference type="KEGG" id="mcha:111007948"/>
<name>A0A6J1C6Z4_MOMCH</name>
<dbReference type="AlphaFoldDB" id="A0A6J1C6Z4"/>
<sequence>MATPKPLIRIAKRWQKAAAATQRRRRILLPRTRKSSSTATVADKGHFVAYTVDQKRYVLPIGYLGSHVFRELLKMSEEEFGLPRDGPITLPCEAAFVEYALSLIRRHVDRDVEKALLLSLAPPPATCSFGSSGFFSVMVCGF</sequence>
<dbReference type="Proteomes" id="UP000504603">
    <property type="component" value="Unplaced"/>
</dbReference>
<dbReference type="InterPro" id="IPR003676">
    <property type="entry name" value="SAUR_fam"/>
</dbReference>
<gene>
    <name evidence="3" type="primary">LOC111007948</name>
</gene>
<proteinExistence type="inferred from homology"/>
<dbReference type="GO" id="GO:0009733">
    <property type="term" value="P:response to auxin"/>
    <property type="evidence" value="ECO:0007669"/>
    <property type="project" value="InterPro"/>
</dbReference>
<dbReference type="OrthoDB" id="1936278at2759"/>
<evidence type="ECO:0000313" key="3">
    <source>
        <dbReference type="RefSeq" id="XP_022136193.1"/>
    </source>
</evidence>
<accession>A0A6J1C6Z4</accession>
<keyword evidence="2" id="KW-1185">Reference proteome</keyword>
<protein>
    <submittedName>
        <fullName evidence="3">Auxin-responsive protein SAUR68-like</fullName>
    </submittedName>
</protein>
<comment type="similarity">
    <text evidence="1">Belongs to the ARG7 family.</text>
</comment>
<dbReference type="PANTHER" id="PTHR31175">
    <property type="entry name" value="AUXIN-RESPONSIVE FAMILY PROTEIN"/>
    <property type="match status" value="1"/>
</dbReference>